<comment type="subcellular location">
    <subcellularLocation>
        <location evidence="1">Secreted</location>
        <location evidence="1">Cell wall</location>
    </subcellularLocation>
</comment>
<dbReference type="InterPro" id="IPR007312">
    <property type="entry name" value="Phosphoesterase"/>
</dbReference>
<feature type="domain" description="Bacterial phospholipase C C-terminal" evidence="10">
    <location>
        <begin position="624"/>
        <end position="691"/>
    </location>
</feature>
<dbReference type="PANTHER" id="PTHR31956">
    <property type="entry name" value="NON-SPECIFIC PHOSPHOLIPASE C4-RELATED"/>
    <property type="match status" value="1"/>
</dbReference>
<dbReference type="Pfam" id="PF04185">
    <property type="entry name" value="Phosphoesterase"/>
    <property type="match status" value="1"/>
</dbReference>
<sequence>MDENDVESALRFGMSRRAVLRLATTLAGTATAASVFGISAATRNISAHRPAVTPPTRTGTMNDLKHVVILMQENRSFDHYFGSLQGVRGFADKQALQLPTGKSVFHQPTPSRTDGGALLPFRMDTSKFDSQNAGGLPHDWSSGHSAAADGAWDRWVPAKGAQTMGYFTRDDLPYHYALADAFTVCDNYHCALNGPTSPNRLYFWTGTSDDRTDNPSDYVAIESYKTYPERLQDAGVSWQVYNNNEVGDGSGADSWVGDYGDNPLWFFNAYHDSMNSADPAEQQLAQRGGVRPWQPNANTPLGPNHVHHVLAEFEAACKAGTLPRVSWVVAPYGYCEHPSASPDYGAHYIDAILQAMMANTDVWESSALFVTYDENDGYFDHVLPPTPEAGTPDEFVSGLPIGFGARVPMLVASPWTRGGFVDSNVYDHTSMLQFLETWTGVKETNISNWRRQVSGDLTKAFDFANPDFTVPQLPDTVPLIVASDAGRSKPAVSAPAVGQQSMPTQESGTRPHRPTGYQPHCDIIVDRVKGLVTATMSNAGDDALSMTVLPDAYLPFQATPFLVAKDSERKYQWDVTKTDGKYRFSIYGPDGFVRAFAGEVIRAGRKNVAAPAVTATLVSGTKPLLRLSLRNDGHTAVRFILSPNDFSGAAQEIWLTGGASRTVDWPTARGYYDVTVTAPSGTGFSARYAGHINYDVHG</sequence>
<dbReference type="Proteomes" id="UP000198741">
    <property type="component" value="Chromosome I"/>
</dbReference>
<accession>A0A1H0S2P0</accession>
<feature type="domain" description="Bacterial phospholipase C C-terminal" evidence="10">
    <location>
        <begin position="511"/>
        <end position="598"/>
    </location>
</feature>
<dbReference type="RefSeq" id="WP_197676273.1">
    <property type="nucleotide sequence ID" value="NZ_LT629710.1"/>
</dbReference>
<keyword evidence="6" id="KW-0843">Virulence</keyword>
<dbReference type="EC" id="3.1.4.3" evidence="3"/>
<keyword evidence="12" id="KW-1185">Reference proteome</keyword>
<evidence type="ECO:0000256" key="5">
    <source>
        <dbReference type="ARBA" id="ARBA00022801"/>
    </source>
</evidence>
<evidence type="ECO:0000256" key="1">
    <source>
        <dbReference type="ARBA" id="ARBA00004191"/>
    </source>
</evidence>
<dbReference type="Gene3D" id="3.40.720.10">
    <property type="entry name" value="Alkaline Phosphatase, subunit A"/>
    <property type="match status" value="2"/>
</dbReference>
<dbReference type="SUPFAM" id="SSF53649">
    <property type="entry name" value="Alkaline phosphatase-like"/>
    <property type="match status" value="1"/>
</dbReference>
<dbReference type="STRING" id="1090615.SAMN04515671_3877"/>
<dbReference type="Pfam" id="PF05506">
    <property type="entry name" value="PLipase_C_C"/>
    <property type="match status" value="2"/>
</dbReference>
<dbReference type="InterPro" id="IPR006311">
    <property type="entry name" value="TAT_signal"/>
</dbReference>
<dbReference type="EMBL" id="LT629710">
    <property type="protein sequence ID" value="SDP36012.1"/>
    <property type="molecule type" value="Genomic_DNA"/>
</dbReference>
<evidence type="ECO:0000313" key="12">
    <source>
        <dbReference type="Proteomes" id="UP000198741"/>
    </source>
</evidence>
<keyword evidence="4" id="KW-0964">Secreted</keyword>
<organism evidence="11 12">
    <name type="scientific">Nakamurella panacisegetis</name>
    <dbReference type="NCBI Taxonomy" id="1090615"/>
    <lineage>
        <taxon>Bacteria</taxon>
        <taxon>Bacillati</taxon>
        <taxon>Actinomycetota</taxon>
        <taxon>Actinomycetes</taxon>
        <taxon>Nakamurellales</taxon>
        <taxon>Nakamurellaceae</taxon>
        <taxon>Nakamurella</taxon>
    </lineage>
</organism>
<keyword evidence="4" id="KW-0134">Cell wall</keyword>
<evidence type="ECO:0000256" key="3">
    <source>
        <dbReference type="ARBA" id="ARBA00012018"/>
    </source>
</evidence>
<dbReference type="NCBIfam" id="TIGR03396">
    <property type="entry name" value="PC_PLC"/>
    <property type="match status" value="1"/>
</dbReference>
<dbReference type="GO" id="GO:0016042">
    <property type="term" value="P:lipid catabolic process"/>
    <property type="evidence" value="ECO:0007669"/>
    <property type="project" value="InterPro"/>
</dbReference>
<dbReference type="InterPro" id="IPR008475">
    <property type="entry name" value="PLipase_C_C"/>
</dbReference>
<comment type="similarity">
    <text evidence="2">Belongs to the bacterial phospholipase C family.</text>
</comment>
<evidence type="ECO:0000256" key="6">
    <source>
        <dbReference type="ARBA" id="ARBA00023026"/>
    </source>
</evidence>
<dbReference type="PANTHER" id="PTHR31956:SF1">
    <property type="entry name" value="NON-SPECIFIC PHOSPHOLIPASE C1"/>
    <property type="match status" value="1"/>
</dbReference>
<reference evidence="11 12" key="1">
    <citation type="submission" date="2016-10" db="EMBL/GenBank/DDBJ databases">
        <authorList>
            <person name="de Groot N.N."/>
        </authorList>
    </citation>
    <scope>NUCLEOTIDE SEQUENCE [LARGE SCALE GENOMIC DNA]</scope>
    <source>
        <strain evidence="12">P4-7,KCTC 19426,CECT 7604</strain>
    </source>
</reference>
<dbReference type="InterPro" id="IPR017767">
    <property type="entry name" value="PC-PLC"/>
</dbReference>
<keyword evidence="9" id="KW-0812">Transmembrane</keyword>
<dbReference type="PROSITE" id="PS51318">
    <property type="entry name" value="TAT"/>
    <property type="match status" value="1"/>
</dbReference>
<feature type="region of interest" description="Disordered" evidence="8">
    <location>
        <begin position="490"/>
        <end position="518"/>
    </location>
</feature>
<feature type="transmembrane region" description="Helical" evidence="9">
    <location>
        <begin position="18"/>
        <end position="41"/>
    </location>
</feature>
<dbReference type="AlphaFoldDB" id="A0A1H0S2P0"/>
<protein>
    <recommendedName>
        <fullName evidence="3">phospholipase C</fullName>
        <ecNumber evidence="3">3.1.4.3</ecNumber>
    </recommendedName>
</protein>
<proteinExistence type="inferred from homology"/>
<feature type="compositionally biased region" description="Polar residues" evidence="8">
    <location>
        <begin position="498"/>
        <end position="508"/>
    </location>
</feature>
<keyword evidence="5" id="KW-0378">Hydrolase</keyword>
<dbReference type="InterPro" id="IPR017850">
    <property type="entry name" value="Alkaline_phosphatase_core_sf"/>
</dbReference>
<comment type="catalytic activity">
    <reaction evidence="7">
        <text>a 1,2-diacyl-sn-glycero-3-phosphocholine + H2O = phosphocholine + a 1,2-diacyl-sn-glycerol + H(+)</text>
        <dbReference type="Rhea" id="RHEA:10604"/>
        <dbReference type="ChEBI" id="CHEBI:15377"/>
        <dbReference type="ChEBI" id="CHEBI:15378"/>
        <dbReference type="ChEBI" id="CHEBI:17815"/>
        <dbReference type="ChEBI" id="CHEBI:57643"/>
        <dbReference type="ChEBI" id="CHEBI:295975"/>
        <dbReference type="EC" id="3.1.4.3"/>
    </reaction>
    <physiologicalReaction direction="left-to-right" evidence="7">
        <dbReference type="Rhea" id="RHEA:10605"/>
    </physiologicalReaction>
</comment>
<evidence type="ECO:0000256" key="8">
    <source>
        <dbReference type="SAM" id="MobiDB-lite"/>
    </source>
</evidence>
<evidence type="ECO:0000256" key="2">
    <source>
        <dbReference type="ARBA" id="ARBA00009717"/>
    </source>
</evidence>
<evidence type="ECO:0000256" key="7">
    <source>
        <dbReference type="ARBA" id="ARBA00048421"/>
    </source>
</evidence>
<keyword evidence="9" id="KW-1133">Transmembrane helix</keyword>
<keyword evidence="9" id="KW-0472">Membrane</keyword>
<gene>
    <name evidence="11" type="ORF">SAMN04515671_3877</name>
</gene>
<name>A0A1H0S2P0_9ACTN</name>
<evidence type="ECO:0000259" key="10">
    <source>
        <dbReference type="Pfam" id="PF05506"/>
    </source>
</evidence>
<evidence type="ECO:0000313" key="11">
    <source>
        <dbReference type="EMBL" id="SDP36012.1"/>
    </source>
</evidence>
<evidence type="ECO:0000256" key="9">
    <source>
        <dbReference type="SAM" id="Phobius"/>
    </source>
</evidence>
<dbReference type="GO" id="GO:0034480">
    <property type="term" value="F:phosphatidylcholine phospholipase C activity"/>
    <property type="evidence" value="ECO:0007669"/>
    <property type="project" value="UniProtKB-EC"/>
</dbReference>
<evidence type="ECO:0000256" key="4">
    <source>
        <dbReference type="ARBA" id="ARBA00022512"/>
    </source>
</evidence>